<dbReference type="InterPro" id="IPR019410">
    <property type="entry name" value="Methyltransf_16"/>
</dbReference>
<dbReference type="GO" id="GO:0005634">
    <property type="term" value="C:nucleus"/>
    <property type="evidence" value="ECO:0007669"/>
    <property type="project" value="TreeGrafter"/>
</dbReference>
<sequence length="248" mass="29232">LSNEKRADINLVDDDDGDPDLCRPERIDLTLVHRNETNVSECGYQLWNGALLLCDYILTNKWRFSNKTIFELGAGIGLCSLIASRLASKMICTDHDTDLLDVVRQNIELNDAVCRKECIEIQNFDWKQFNSNEINDRIEIILAADVIYDDDITDALFNVLRKCFQEKFKLHSIYITVEKRINFYLDTLSVRCPAYEYFLEKLHDFQQDFPVLIFEKMNTDFNSIKQCTKIYERTNELVQKKRRFCYFT</sequence>
<comment type="caution">
    <text evidence="1">The sequence shown here is derived from an EMBL/GenBank/DDBJ whole genome shotgun (WGS) entry which is preliminary data.</text>
</comment>
<reference evidence="1" key="1">
    <citation type="submission" date="2021-02" db="EMBL/GenBank/DDBJ databases">
        <authorList>
            <person name="Nowell W R."/>
        </authorList>
    </citation>
    <scope>NUCLEOTIDE SEQUENCE</scope>
</reference>
<name>A0A8S3BCZ0_9BILA</name>
<dbReference type="GO" id="GO:0008276">
    <property type="term" value="F:protein methyltransferase activity"/>
    <property type="evidence" value="ECO:0007669"/>
    <property type="project" value="InterPro"/>
</dbReference>
<protein>
    <recommendedName>
        <fullName evidence="3">Methyltransferase-like protein 22</fullName>
    </recommendedName>
</protein>
<dbReference type="SUPFAM" id="SSF53335">
    <property type="entry name" value="S-adenosyl-L-methionine-dependent methyltransferases"/>
    <property type="match status" value="1"/>
</dbReference>
<dbReference type="InterPro" id="IPR029063">
    <property type="entry name" value="SAM-dependent_MTases_sf"/>
</dbReference>
<evidence type="ECO:0000313" key="2">
    <source>
        <dbReference type="Proteomes" id="UP000676336"/>
    </source>
</evidence>
<evidence type="ECO:0008006" key="3">
    <source>
        <dbReference type="Google" id="ProtNLM"/>
    </source>
</evidence>
<evidence type="ECO:0000313" key="1">
    <source>
        <dbReference type="EMBL" id="CAF4820906.1"/>
    </source>
</evidence>
<accession>A0A8S3BCZ0</accession>
<dbReference type="Pfam" id="PF10294">
    <property type="entry name" value="Methyltransf_16"/>
    <property type="match status" value="1"/>
</dbReference>
<gene>
    <name evidence="1" type="ORF">SMN809_LOCUS48040</name>
</gene>
<dbReference type="Proteomes" id="UP000676336">
    <property type="component" value="Unassembled WGS sequence"/>
</dbReference>
<dbReference type="AlphaFoldDB" id="A0A8S3BCZ0"/>
<dbReference type="Gene3D" id="3.40.50.150">
    <property type="entry name" value="Vaccinia Virus protein VP39"/>
    <property type="match status" value="1"/>
</dbReference>
<organism evidence="1 2">
    <name type="scientific">Rotaria magnacalcarata</name>
    <dbReference type="NCBI Taxonomy" id="392030"/>
    <lineage>
        <taxon>Eukaryota</taxon>
        <taxon>Metazoa</taxon>
        <taxon>Spiralia</taxon>
        <taxon>Gnathifera</taxon>
        <taxon>Rotifera</taxon>
        <taxon>Eurotatoria</taxon>
        <taxon>Bdelloidea</taxon>
        <taxon>Philodinida</taxon>
        <taxon>Philodinidae</taxon>
        <taxon>Rotaria</taxon>
    </lineage>
</organism>
<dbReference type="EMBL" id="CAJOBI010153451">
    <property type="protein sequence ID" value="CAF4820906.1"/>
    <property type="molecule type" value="Genomic_DNA"/>
</dbReference>
<feature type="non-terminal residue" evidence="1">
    <location>
        <position position="248"/>
    </location>
</feature>
<dbReference type="PANTHER" id="PTHR23108">
    <property type="entry name" value="METHYLTRANSFERASE-RELATED"/>
    <property type="match status" value="1"/>
</dbReference>
<dbReference type="PANTHER" id="PTHR23108:SF0">
    <property type="entry name" value="METHYLTRANSFERASE-LIKE PROTEIN 22"/>
    <property type="match status" value="1"/>
</dbReference>
<proteinExistence type="predicted"/>
<dbReference type="InterPro" id="IPR038899">
    <property type="entry name" value="METTL22"/>
</dbReference>